<dbReference type="Pfam" id="PF00440">
    <property type="entry name" value="TetR_N"/>
    <property type="match status" value="1"/>
</dbReference>
<keyword evidence="3" id="KW-1133">Transmembrane helix</keyword>
<dbReference type="Proteomes" id="UP000233553">
    <property type="component" value="Unassembled WGS sequence"/>
</dbReference>
<dbReference type="SUPFAM" id="SSF46689">
    <property type="entry name" value="Homeodomain-like"/>
    <property type="match status" value="1"/>
</dbReference>
<dbReference type="Gene3D" id="1.10.357.10">
    <property type="entry name" value="Tetracycline Repressor, domain 2"/>
    <property type="match status" value="1"/>
</dbReference>
<keyword evidence="7" id="KW-1185">Reference proteome</keyword>
<dbReference type="GO" id="GO:0003677">
    <property type="term" value="F:DNA binding"/>
    <property type="evidence" value="ECO:0007669"/>
    <property type="project" value="UniProtKB-UniRule"/>
</dbReference>
<evidence type="ECO:0000313" key="6">
    <source>
        <dbReference type="EMBL" id="PKF31071.1"/>
    </source>
</evidence>
<evidence type="ECO:0000313" key="8">
    <source>
        <dbReference type="Proteomes" id="UP000233553"/>
    </source>
</evidence>
<reference evidence="5 7" key="1">
    <citation type="submission" date="2013-02" db="EMBL/GenBank/DDBJ databases">
        <title>The Genome Sequence of Acinetobacter sp. NIPH 809.</title>
        <authorList>
            <consortium name="The Broad Institute Genome Sequencing Platform"/>
            <consortium name="The Broad Institute Genome Sequencing Center for Infectious Disease"/>
            <person name="Cerqueira G."/>
            <person name="Feldgarden M."/>
            <person name="Courvalin P."/>
            <person name="Perichon B."/>
            <person name="Grillot-Courvalin C."/>
            <person name="Clermont D."/>
            <person name="Rocha E."/>
            <person name="Yoon E.-J."/>
            <person name="Nemec A."/>
            <person name="Walker B."/>
            <person name="Young S.K."/>
            <person name="Zeng Q."/>
            <person name="Gargeya S."/>
            <person name="Fitzgerald M."/>
            <person name="Haas B."/>
            <person name="Abouelleil A."/>
            <person name="Alvarado L."/>
            <person name="Arachchi H.M."/>
            <person name="Berlin A.M."/>
            <person name="Chapman S.B."/>
            <person name="Dewar J."/>
            <person name="Goldberg J."/>
            <person name="Griggs A."/>
            <person name="Gujja S."/>
            <person name="Hansen M."/>
            <person name="Howarth C."/>
            <person name="Imamovic A."/>
            <person name="Larimer J."/>
            <person name="McCowan C."/>
            <person name="Murphy C."/>
            <person name="Neiman D."/>
            <person name="Pearson M."/>
            <person name="Priest M."/>
            <person name="Roberts A."/>
            <person name="Saif S."/>
            <person name="Shea T."/>
            <person name="Sisk P."/>
            <person name="Sykes S."/>
            <person name="Wortman J."/>
            <person name="Nusbaum C."/>
            <person name="Birren B."/>
        </authorList>
    </citation>
    <scope>NUCLEOTIDE SEQUENCE [LARGE SCALE GENOMIC DNA]</scope>
    <source>
        <strain evidence="5 7">NIPH 809</strain>
    </source>
</reference>
<dbReference type="InterPro" id="IPR049513">
    <property type="entry name" value="TetR_C_40"/>
</dbReference>
<dbReference type="EMBL" id="APOI01000014">
    <property type="protein sequence ID" value="ENU24010.1"/>
    <property type="molecule type" value="Genomic_DNA"/>
</dbReference>
<dbReference type="InterPro" id="IPR009057">
    <property type="entry name" value="Homeodomain-like_sf"/>
</dbReference>
<name>A0A1E7R6N6_9GAMM</name>
<proteinExistence type="predicted"/>
<sequence>MRLSSSQQRIHKTALKLFAEKGSTNISISELASASGVARGTIYNNQLDPDTLFEDIASQLAEEMNARVIKTLGDESDAAIRLATGIRMYVRRAHEESDWGRFICRFAFSSKSLMALWSSSDSPLPDVMAGLDSKRYTFREDQLLSIMSLIAGSVLTSIFLVLEGHKTWRDAGTEIAELLLYAMGIERDEAYEIARRELPPLLEL</sequence>
<dbReference type="OrthoDB" id="9809772at2"/>
<comment type="caution">
    <text evidence="6">The sequence shown here is derived from an EMBL/GenBank/DDBJ whole genome shotgun (WGS) entry which is preliminary data.</text>
</comment>
<keyword evidence="3" id="KW-0812">Transmembrane</keyword>
<evidence type="ECO:0000313" key="7">
    <source>
        <dbReference type="Proteomes" id="UP000013034"/>
    </source>
</evidence>
<feature type="DNA-binding region" description="H-T-H motif" evidence="2">
    <location>
        <begin position="27"/>
        <end position="46"/>
    </location>
</feature>
<dbReference type="AlphaFoldDB" id="A0A1E7R6N6"/>
<keyword evidence="1 2" id="KW-0238">DNA-binding</keyword>
<dbReference type="RefSeq" id="WP_004653438.1">
    <property type="nucleotide sequence ID" value="NZ_KB849179.1"/>
</dbReference>
<evidence type="ECO:0000259" key="4">
    <source>
        <dbReference type="PROSITE" id="PS50977"/>
    </source>
</evidence>
<feature type="domain" description="HTH tetR-type" evidence="4">
    <location>
        <begin position="4"/>
        <end position="64"/>
    </location>
</feature>
<feature type="transmembrane region" description="Helical" evidence="3">
    <location>
        <begin position="143"/>
        <end position="162"/>
    </location>
</feature>
<dbReference type="PROSITE" id="PS50977">
    <property type="entry name" value="HTH_TETR_2"/>
    <property type="match status" value="1"/>
</dbReference>
<accession>A0A1E7R6N6</accession>
<keyword evidence="3" id="KW-0472">Membrane</keyword>
<organism evidence="6 8">
    <name type="scientific">Acinetobacter proteolyticus</name>
    <dbReference type="NCBI Taxonomy" id="1776741"/>
    <lineage>
        <taxon>Bacteria</taxon>
        <taxon>Pseudomonadati</taxon>
        <taxon>Pseudomonadota</taxon>
        <taxon>Gammaproteobacteria</taxon>
        <taxon>Moraxellales</taxon>
        <taxon>Moraxellaceae</taxon>
        <taxon>Acinetobacter</taxon>
    </lineage>
</organism>
<reference evidence="6 8" key="2">
    <citation type="submission" date="2017-12" db="EMBL/GenBank/DDBJ databases">
        <title>Draft Genome sequences of multiple microbial strains isolated from spacecraft associated surfaces.</title>
        <authorList>
            <person name="Seuylemezian A."/>
            <person name="Vaishampayan P."/>
            <person name="Venkateswaran K."/>
        </authorList>
    </citation>
    <scope>NUCLEOTIDE SEQUENCE [LARGE SCALE GENOMIC DNA]</scope>
    <source>
        <strain evidence="6 8">2P01AA</strain>
    </source>
</reference>
<evidence type="ECO:0000256" key="2">
    <source>
        <dbReference type="PROSITE-ProRule" id="PRU00335"/>
    </source>
</evidence>
<dbReference type="EMBL" id="PISJ01000030">
    <property type="protein sequence ID" value="PKF31071.1"/>
    <property type="molecule type" value="Genomic_DNA"/>
</dbReference>
<evidence type="ECO:0000313" key="5">
    <source>
        <dbReference type="EMBL" id="ENU24010.1"/>
    </source>
</evidence>
<evidence type="ECO:0000256" key="1">
    <source>
        <dbReference type="ARBA" id="ARBA00023125"/>
    </source>
</evidence>
<protein>
    <submittedName>
        <fullName evidence="6">TetR/AcrR family transcriptional regulator</fullName>
    </submittedName>
</protein>
<dbReference type="Proteomes" id="UP000013034">
    <property type="component" value="Unassembled WGS sequence"/>
</dbReference>
<gene>
    <name evidence="6" type="ORF">CW311_21030</name>
    <name evidence="5" type="ORF">F993_01326</name>
</gene>
<dbReference type="Pfam" id="PF21306">
    <property type="entry name" value="TetR_C_40"/>
    <property type="match status" value="1"/>
</dbReference>
<evidence type="ECO:0000256" key="3">
    <source>
        <dbReference type="SAM" id="Phobius"/>
    </source>
</evidence>
<dbReference type="InterPro" id="IPR001647">
    <property type="entry name" value="HTH_TetR"/>
</dbReference>